<sequence length="93" mass="10732">MFGLFRAKSHRDSGRERRQAERVPVRVPATIVISKDKSLPCRTMNVSTSGAKLDLPRDRMLPSEFEVVIPARKLRRRAKLVWRNEDSLGVQFI</sequence>
<comment type="caution">
    <text evidence="3">The sequence shown here is derived from an EMBL/GenBank/DDBJ whole genome shotgun (WGS) entry which is preliminary data.</text>
</comment>
<dbReference type="RefSeq" id="WP_171218294.1">
    <property type="nucleotide sequence ID" value="NZ_JABEPP010000003.1"/>
</dbReference>
<protein>
    <submittedName>
        <fullName evidence="3">PilZ domain-containing protein</fullName>
    </submittedName>
</protein>
<reference evidence="3 4" key="1">
    <citation type="submission" date="2020-04" db="EMBL/GenBank/DDBJ databases">
        <title>Enterovirga sp. isolate from soil.</title>
        <authorList>
            <person name="Chea S."/>
            <person name="Kim D.-U."/>
        </authorList>
    </citation>
    <scope>NUCLEOTIDE SEQUENCE [LARGE SCALE GENOMIC DNA]</scope>
    <source>
        <strain evidence="3 4">DB1703</strain>
    </source>
</reference>
<keyword evidence="4" id="KW-1185">Reference proteome</keyword>
<dbReference type="Pfam" id="PF07238">
    <property type="entry name" value="PilZ"/>
    <property type="match status" value="1"/>
</dbReference>
<proteinExistence type="predicted"/>
<evidence type="ECO:0000256" key="1">
    <source>
        <dbReference type="SAM" id="MobiDB-lite"/>
    </source>
</evidence>
<evidence type="ECO:0000313" key="3">
    <source>
        <dbReference type="EMBL" id="NNM72761.1"/>
    </source>
</evidence>
<gene>
    <name evidence="3" type="ORF">HJG44_10270</name>
</gene>
<dbReference type="EMBL" id="JABEPP010000003">
    <property type="protein sequence ID" value="NNM72761.1"/>
    <property type="molecule type" value="Genomic_DNA"/>
</dbReference>
<dbReference type="Gene3D" id="2.40.10.220">
    <property type="entry name" value="predicted glycosyltransferase like domains"/>
    <property type="match status" value="1"/>
</dbReference>
<organism evidence="3 4">
    <name type="scientific">Enterovirga aerilata</name>
    <dbReference type="NCBI Taxonomy" id="2730920"/>
    <lineage>
        <taxon>Bacteria</taxon>
        <taxon>Pseudomonadati</taxon>
        <taxon>Pseudomonadota</taxon>
        <taxon>Alphaproteobacteria</taxon>
        <taxon>Hyphomicrobiales</taxon>
        <taxon>Methylobacteriaceae</taxon>
        <taxon>Enterovirga</taxon>
    </lineage>
</organism>
<evidence type="ECO:0000313" key="4">
    <source>
        <dbReference type="Proteomes" id="UP000564885"/>
    </source>
</evidence>
<feature type="compositionally biased region" description="Basic and acidic residues" evidence="1">
    <location>
        <begin position="10"/>
        <end position="22"/>
    </location>
</feature>
<dbReference type="AlphaFoldDB" id="A0A849I611"/>
<feature type="domain" description="PilZ" evidence="2">
    <location>
        <begin position="16"/>
        <end position="92"/>
    </location>
</feature>
<dbReference type="InterPro" id="IPR009875">
    <property type="entry name" value="PilZ_domain"/>
</dbReference>
<accession>A0A849I611</accession>
<dbReference type="GO" id="GO:0035438">
    <property type="term" value="F:cyclic-di-GMP binding"/>
    <property type="evidence" value="ECO:0007669"/>
    <property type="project" value="InterPro"/>
</dbReference>
<dbReference type="SUPFAM" id="SSF141371">
    <property type="entry name" value="PilZ domain-like"/>
    <property type="match status" value="1"/>
</dbReference>
<name>A0A849I611_9HYPH</name>
<feature type="region of interest" description="Disordered" evidence="1">
    <location>
        <begin position="1"/>
        <end position="22"/>
    </location>
</feature>
<dbReference type="Proteomes" id="UP000564885">
    <property type="component" value="Unassembled WGS sequence"/>
</dbReference>
<evidence type="ECO:0000259" key="2">
    <source>
        <dbReference type="Pfam" id="PF07238"/>
    </source>
</evidence>